<dbReference type="EMBL" id="JACCFW010000001">
    <property type="protein sequence ID" value="NYJ74362.1"/>
    <property type="molecule type" value="Genomic_DNA"/>
</dbReference>
<dbReference type="PANTHER" id="PTHR43877">
    <property type="entry name" value="AMINOALKYLPHOSPHONATE N-ACETYLTRANSFERASE-RELATED-RELATED"/>
    <property type="match status" value="1"/>
</dbReference>
<name>A0A853DAS9_9MICO</name>
<dbReference type="Pfam" id="PF00583">
    <property type="entry name" value="Acetyltransf_1"/>
    <property type="match status" value="1"/>
</dbReference>
<dbReference type="Gene3D" id="3.40.630.30">
    <property type="match status" value="1"/>
</dbReference>
<evidence type="ECO:0000259" key="3">
    <source>
        <dbReference type="PROSITE" id="PS51186"/>
    </source>
</evidence>
<comment type="caution">
    <text evidence="4">The sequence shown here is derived from an EMBL/GenBank/DDBJ whole genome shotgun (WGS) entry which is preliminary data.</text>
</comment>
<dbReference type="InterPro" id="IPR000182">
    <property type="entry name" value="GNAT_dom"/>
</dbReference>
<keyword evidence="5" id="KW-1185">Reference proteome</keyword>
<dbReference type="SUPFAM" id="SSF55729">
    <property type="entry name" value="Acyl-CoA N-acyltransferases (Nat)"/>
    <property type="match status" value="1"/>
</dbReference>
<evidence type="ECO:0000313" key="4">
    <source>
        <dbReference type="EMBL" id="NYJ74362.1"/>
    </source>
</evidence>
<accession>A0A853DAS9</accession>
<protein>
    <submittedName>
        <fullName evidence="4">Ribosomal protein S18 acetylase RimI-like enzyme</fullName>
    </submittedName>
</protein>
<dbReference type="PROSITE" id="PS51186">
    <property type="entry name" value="GNAT"/>
    <property type="match status" value="1"/>
</dbReference>
<feature type="domain" description="N-acetyltransferase" evidence="3">
    <location>
        <begin position="95"/>
        <end position="242"/>
    </location>
</feature>
<reference evidence="4 5" key="1">
    <citation type="submission" date="2020-07" db="EMBL/GenBank/DDBJ databases">
        <title>Sequencing the genomes of 1000 actinobacteria strains.</title>
        <authorList>
            <person name="Klenk H.-P."/>
        </authorList>
    </citation>
    <scope>NUCLEOTIDE SEQUENCE [LARGE SCALE GENOMIC DNA]</scope>
    <source>
        <strain evidence="4 5">DSM 29531</strain>
    </source>
</reference>
<dbReference type="GO" id="GO:0005840">
    <property type="term" value="C:ribosome"/>
    <property type="evidence" value="ECO:0007669"/>
    <property type="project" value="UniProtKB-KW"/>
</dbReference>
<dbReference type="Proteomes" id="UP000571817">
    <property type="component" value="Unassembled WGS sequence"/>
</dbReference>
<dbReference type="InterPro" id="IPR050832">
    <property type="entry name" value="Bact_Acetyltransf"/>
</dbReference>
<evidence type="ECO:0000256" key="1">
    <source>
        <dbReference type="ARBA" id="ARBA00022679"/>
    </source>
</evidence>
<proteinExistence type="predicted"/>
<evidence type="ECO:0000313" key="5">
    <source>
        <dbReference type="Proteomes" id="UP000571817"/>
    </source>
</evidence>
<dbReference type="AlphaFoldDB" id="A0A853DAS9"/>
<dbReference type="GO" id="GO:0016747">
    <property type="term" value="F:acyltransferase activity, transferring groups other than amino-acyl groups"/>
    <property type="evidence" value="ECO:0007669"/>
    <property type="project" value="InterPro"/>
</dbReference>
<gene>
    <name evidence="4" type="ORF">HNR15_001325</name>
</gene>
<keyword evidence="4" id="KW-0689">Ribosomal protein</keyword>
<sequence>MAGDLISGGWLWLRRDPRDGGVRVGDCTLPTGRLAEAVTAVTAYADRVGTRMITAVCWPGDVHGGELVSALGAERSASQMDLAFGVDDPPVSGGVELRPMTDAQFEEYRTEAVEGYAQERADAGEPPDVATANARESYERLLPDGLDSEGQWLWTAYDGDVPVGLLWIGAHLPHAFVYDVQVSEDHRRRGLGRAIMQAGAAHCRESGRTGLGLNVFAPNTGARALYDQLGYRPVEDFYRRAL</sequence>
<dbReference type="RefSeq" id="WP_179480184.1">
    <property type="nucleotide sequence ID" value="NZ_JACCFW010000001.1"/>
</dbReference>
<keyword evidence="1" id="KW-0808">Transferase</keyword>
<keyword evidence="2" id="KW-0012">Acyltransferase</keyword>
<organism evidence="4 5">
    <name type="scientific">Allobranchiibius huperziae</name>
    <dbReference type="NCBI Taxonomy" id="1874116"/>
    <lineage>
        <taxon>Bacteria</taxon>
        <taxon>Bacillati</taxon>
        <taxon>Actinomycetota</taxon>
        <taxon>Actinomycetes</taxon>
        <taxon>Micrococcales</taxon>
        <taxon>Dermacoccaceae</taxon>
        <taxon>Allobranchiibius</taxon>
    </lineage>
</organism>
<keyword evidence="4" id="KW-0687">Ribonucleoprotein</keyword>
<evidence type="ECO:0000256" key="2">
    <source>
        <dbReference type="ARBA" id="ARBA00023315"/>
    </source>
</evidence>
<dbReference type="InterPro" id="IPR016181">
    <property type="entry name" value="Acyl_CoA_acyltransferase"/>
</dbReference>
<dbReference type="CDD" id="cd04301">
    <property type="entry name" value="NAT_SF"/>
    <property type="match status" value="1"/>
</dbReference>